<feature type="domain" description="Methyltransferase" evidence="2">
    <location>
        <begin position="51"/>
        <end position="144"/>
    </location>
</feature>
<dbReference type="PANTHER" id="PTHR43861">
    <property type="entry name" value="TRANS-ACONITATE 2-METHYLTRANSFERASE-RELATED"/>
    <property type="match status" value="1"/>
</dbReference>
<dbReference type="InterPro" id="IPR029063">
    <property type="entry name" value="SAM-dependent_MTases_sf"/>
</dbReference>
<comment type="caution">
    <text evidence="3">The sequence shown here is derived from an EMBL/GenBank/DDBJ whole genome shotgun (WGS) entry which is preliminary data.</text>
</comment>
<reference evidence="3 4" key="1">
    <citation type="submission" date="2020-12" db="EMBL/GenBank/DDBJ databases">
        <title>Bacterial novel species Adhaeribacter sp. BT258 isolated from soil.</title>
        <authorList>
            <person name="Jung H.-Y."/>
        </authorList>
    </citation>
    <scope>NUCLEOTIDE SEQUENCE [LARGE SCALE GENOMIC DNA]</scope>
    <source>
        <strain evidence="3 4">BT258</strain>
    </source>
</reference>
<evidence type="ECO:0000259" key="2">
    <source>
        <dbReference type="Pfam" id="PF13649"/>
    </source>
</evidence>
<keyword evidence="3" id="KW-0489">Methyltransferase</keyword>
<dbReference type="EMBL" id="JAEHFX010000004">
    <property type="protein sequence ID" value="MBK0403338.1"/>
    <property type="molecule type" value="Genomic_DNA"/>
</dbReference>
<evidence type="ECO:0000256" key="1">
    <source>
        <dbReference type="ARBA" id="ARBA00022679"/>
    </source>
</evidence>
<dbReference type="InterPro" id="IPR041698">
    <property type="entry name" value="Methyltransf_25"/>
</dbReference>
<evidence type="ECO:0000313" key="4">
    <source>
        <dbReference type="Proteomes" id="UP000644147"/>
    </source>
</evidence>
<proteinExistence type="predicted"/>
<dbReference type="GO" id="GO:0008168">
    <property type="term" value="F:methyltransferase activity"/>
    <property type="evidence" value="ECO:0007669"/>
    <property type="project" value="UniProtKB-KW"/>
</dbReference>
<dbReference type="GO" id="GO:0032259">
    <property type="term" value="P:methylation"/>
    <property type="evidence" value="ECO:0007669"/>
    <property type="project" value="UniProtKB-KW"/>
</dbReference>
<name>A0ABS1C3Z6_9BACT</name>
<gene>
    <name evidence="3" type="ORF">I5M27_10100</name>
</gene>
<accession>A0ABS1C3Z6</accession>
<evidence type="ECO:0000313" key="3">
    <source>
        <dbReference type="EMBL" id="MBK0403338.1"/>
    </source>
</evidence>
<dbReference type="CDD" id="cd02440">
    <property type="entry name" value="AdoMet_MTases"/>
    <property type="match status" value="1"/>
</dbReference>
<dbReference type="SUPFAM" id="SSF53335">
    <property type="entry name" value="S-adenosyl-L-methionine-dependent methyltransferases"/>
    <property type="match status" value="1"/>
</dbReference>
<organism evidence="3 4">
    <name type="scientific">Adhaeribacter terrigena</name>
    <dbReference type="NCBI Taxonomy" id="2793070"/>
    <lineage>
        <taxon>Bacteria</taxon>
        <taxon>Pseudomonadati</taxon>
        <taxon>Bacteroidota</taxon>
        <taxon>Cytophagia</taxon>
        <taxon>Cytophagales</taxon>
        <taxon>Hymenobacteraceae</taxon>
        <taxon>Adhaeribacter</taxon>
    </lineage>
</organism>
<dbReference type="Proteomes" id="UP000644147">
    <property type="component" value="Unassembled WGS sequence"/>
</dbReference>
<keyword evidence="4" id="KW-1185">Reference proteome</keyword>
<sequence length="223" mass="25753">MDDLQLSNEALRQNLDELETINTWLGGYNVVLKTLLFLQPKLAQLPRPVTVADLGCGGGDTLRQMTRWFRKQNLKASLTGIDANNFMLEYAAPKAQHFPEITFQQHDIFSEAFKQQRYDVLVCSLFCHHFSDEQLVELLKQIYAQANVAVIINDLHRHPLAYYSIKGLTQVFSKSYLVKNDAPLSVLRAFRRKELEAILAVAGIANYRLKWQWAFRWQLVLLK</sequence>
<dbReference type="Gene3D" id="3.40.50.150">
    <property type="entry name" value="Vaccinia Virus protein VP39"/>
    <property type="match status" value="1"/>
</dbReference>
<keyword evidence="1" id="KW-0808">Transferase</keyword>
<protein>
    <submittedName>
        <fullName evidence="3">Methyltransferase domain-containing protein</fullName>
    </submittedName>
</protein>
<dbReference type="Pfam" id="PF13649">
    <property type="entry name" value="Methyltransf_25"/>
    <property type="match status" value="1"/>
</dbReference>